<protein>
    <submittedName>
        <fullName evidence="2">Uncharacterized protein</fullName>
    </submittedName>
</protein>
<feature type="region of interest" description="Disordered" evidence="1">
    <location>
        <begin position="67"/>
        <end position="105"/>
    </location>
</feature>
<evidence type="ECO:0000313" key="2">
    <source>
        <dbReference type="EMBL" id="CAK0817917.1"/>
    </source>
</evidence>
<name>A0ABN9RFU3_9DINO</name>
<accession>A0ABN9RFU3</accession>
<proteinExistence type="predicted"/>
<keyword evidence="3" id="KW-1185">Reference proteome</keyword>
<organism evidence="2 3">
    <name type="scientific">Prorocentrum cordatum</name>
    <dbReference type="NCBI Taxonomy" id="2364126"/>
    <lineage>
        <taxon>Eukaryota</taxon>
        <taxon>Sar</taxon>
        <taxon>Alveolata</taxon>
        <taxon>Dinophyceae</taxon>
        <taxon>Prorocentrales</taxon>
        <taxon>Prorocentraceae</taxon>
        <taxon>Prorocentrum</taxon>
    </lineage>
</organism>
<evidence type="ECO:0000256" key="1">
    <source>
        <dbReference type="SAM" id="MobiDB-lite"/>
    </source>
</evidence>
<comment type="caution">
    <text evidence="2">The sequence shown here is derived from an EMBL/GenBank/DDBJ whole genome shotgun (WGS) entry which is preliminary data.</text>
</comment>
<evidence type="ECO:0000313" key="3">
    <source>
        <dbReference type="Proteomes" id="UP001189429"/>
    </source>
</evidence>
<reference evidence="2" key="1">
    <citation type="submission" date="2023-10" db="EMBL/GenBank/DDBJ databases">
        <authorList>
            <person name="Chen Y."/>
            <person name="Shah S."/>
            <person name="Dougan E. K."/>
            <person name="Thang M."/>
            <person name="Chan C."/>
        </authorList>
    </citation>
    <scope>NUCLEOTIDE SEQUENCE [LARGE SCALE GENOMIC DNA]</scope>
</reference>
<sequence length="105" mass="11401">MVALERLVDEALARAMASRLAAKATLPQEEEDSADDRRIYFRVVGPEPADIYSRPDRMSKALGDLVTKAGSSPHPSLRSHLTPLSLPSPRWRRRAGRPAGAGALA</sequence>
<dbReference type="EMBL" id="CAUYUJ010006599">
    <property type="protein sequence ID" value="CAK0817917.1"/>
    <property type="molecule type" value="Genomic_DNA"/>
</dbReference>
<gene>
    <name evidence="2" type="ORF">PCOR1329_LOCUS20358</name>
</gene>
<dbReference type="Proteomes" id="UP001189429">
    <property type="component" value="Unassembled WGS sequence"/>
</dbReference>